<evidence type="ECO:0000256" key="3">
    <source>
        <dbReference type="ARBA" id="ARBA00022723"/>
    </source>
</evidence>
<dbReference type="InterPro" id="IPR013785">
    <property type="entry name" value="Aldolase_TIM"/>
</dbReference>
<dbReference type="PANTHER" id="PTHR37418:SF2">
    <property type="entry name" value="3-KETO-5-AMINOHEXANOATE CLEAVAGE ENZYME"/>
    <property type="match status" value="1"/>
</dbReference>
<sequence>MRPHSIQGDFPMSHPVVITCALNGIFTDPKQFNVPVTPEQMAREAKGAYDAGASCVHVHFRRQEPDRGHLPSWDPRLAAEIAQAIREACPGVIFNQSTGIVGPNVDGPLACIRAIRPEIAACNAGSLNYLKVKADGAWAWPPMLFDNPVEKVASFLATMAETGAVPEFECFDTGIVRCIDMYARAGLFEGRSNYNFVMGVESGMPADPELLPILIRLLRPDSTWQVTAIGRANIWALHRRTAELGGQLRTGLEDTFYLPDGARATSNARLVDAIATIAREAGREIASPRDARRILGTHAIHMIER</sequence>
<comment type="cofactor">
    <cofactor evidence="1">
        <name>Zn(2+)</name>
        <dbReference type="ChEBI" id="CHEBI:29105"/>
    </cofactor>
</comment>
<keyword evidence="3" id="KW-0479">Metal-binding</keyword>
<dbReference type="Proteomes" id="UP000004682">
    <property type="component" value="Unassembled WGS sequence"/>
</dbReference>
<keyword evidence="6" id="KW-1185">Reference proteome</keyword>
<evidence type="ECO:0000256" key="2">
    <source>
        <dbReference type="ARBA" id="ARBA00022679"/>
    </source>
</evidence>
<evidence type="ECO:0000256" key="1">
    <source>
        <dbReference type="ARBA" id="ARBA00001947"/>
    </source>
</evidence>
<evidence type="ECO:0000313" key="5">
    <source>
        <dbReference type="EMBL" id="EIP86156.1"/>
    </source>
</evidence>
<dbReference type="Gene3D" id="3.20.20.70">
    <property type="entry name" value="Aldolase class I"/>
    <property type="match status" value="1"/>
</dbReference>
<reference evidence="6" key="1">
    <citation type="journal article" date="2012" name="J. Bacteriol.">
        <title>Revised Genome Sequence of Burkholderia thailandensis MSMB43 with Improved Annotation.</title>
        <authorList>
            <person name="Zhuo Y."/>
            <person name="Liu L."/>
            <person name="Wang Q."/>
            <person name="Liu X."/>
            <person name="Ren B."/>
            <person name="Liu M."/>
            <person name="Ni P."/>
            <person name="Cheng Y.Q."/>
            <person name="Zhang L."/>
        </authorList>
    </citation>
    <scope>NUCLEOTIDE SEQUENCE [LARGE SCALE GENOMIC DNA]</scope>
    <source>
        <strain evidence="6">MSMB43</strain>
    </source>
</reference>
<keyword evidence="2" id="KW-0808">Transferase</keyword>
<dbReference type="Pfam" id="PF05853">
    <property type="entry name" value="BKACE"/>
    <property type="match status" value="1"/>
</dbReference>
<name>A0ABN0G1S9_9BURK</name>
<dbReference type="EMBL" id="JH692065">
    <property type="protein sequence ID" value="EIP86156.1"/>
    <property type="molecule type" value="Genomic_DNA"/>
</dbReference>
<evidence type="ECO:0000256" key="4">
    <source>
        <dbReference type="ARBA" id="ARBA00022833"/>
    </source>
</evidence>
<evidence type="ECO:0008006" key="7">
    <source>
        <dbReference type="Google" id="ProtNLM"/>
    </source>
</evidence>
<gene>
    <name evidence="5" type="ORF">A33K_17246</name>
</gene>
<accession>A0ABN0G1S9</accession>
<dbReference type="InterPro" id="IPR008567">
    <property type="entry name" value="BKACE"/>
</dbReference>
<evidence type="ECO:0000313" key="6">
    <source>
        <dbReference type="Proteomes" id="UP000004682"/>
    </source>
</evidence>
<protein>
    <recommendedName>
        <fullName evidence="7">3-keto-5-aminohexanoate cleavage protein</fullName>
    </recommendedName>
</protein>
<keyword evidence="4" id="KW-0862">Zinc</keyword>
<proteinExistence type="predicted"/>
<dbReference type="PANTHER" id="PTHR37418">
    <property type="entry name" value="3-KETO-5-AMINOHEXANOATE CLEAVAGE ENZYME-RELATED"/>
    <property type="match status" value="1"/>
</dbReference>
<organism evidence="5 6">
    <name type="scientific">Burkholderia humptydooensis MSMB43</name>
    <dbReference type="NCBI Taxonomy" id="441157"/>
    <lineage>
        <taxon>Bacteria</taxon>
        <taxon>Pseudomonadati</taxon>
        <taxon>Pseudomonadota</taxon>
        <taxon>Betaproteobacteria</taxon>
        <taxon>Burkholderiales</taxon>
        <taxon>Burkholderiaceae</taxon>
        <taxon>Burkholderia</taxon>
        <taxon>pseudomallei group</taxon>
    </lineage>
</organism>